<protein>
    <submittedName>
        <fullName evidence="3">Uncharacterized protein</fullName>
    </submittedName>
</protein>
<dbReference type="GO" id="GO:0003796">
    <property type="term" value="F:lysozyme activity"/>
    <property type="evidence" value="ECO:0007669"/>
    <property type="project" value="InterPro"/>
</dbReference>
<keyword evidence="2" id="KW-0081">Bacteriolytic enzyme</keyword>
<dbReference type="EMBL" id="QGTS01000004">
    <property type="protein sequence ID" value="PWW10111.1"/>
    <property type="molecule type" value="Genomic_DNA"/>
</dbReference>
<evidence type="ECO:0000313" key="4">
    <source>
        <dbReference type="Proteomes" id="UP000246744"/>
    </source>
</evidence>
<name>A0A317Q2L4_9ENTR</name>
<reference evidence="3 4" key="1">
    <citation type="submission" date="2018-05" db="EMBL/GenBank/DDBJ databases">
        <title>Genomic Encyclopedia of Type Strains, Phase IV (KMG-IV): sequencing the most valuable type-strain genomes for metagenomic binning, comparative biology and taxonomic classification.</title>
        <authorList>
            <person name="Goeker M."/>
        </authorList>
    </citation>
    <scope>NUCLEOTIDE SEQUENCE [LARGE SCALE GENOMIC DNA]</scope>
    <source>
        <strain evidence="3 4">DSM 19579</strain>
    </source>
</reference>
<gene>
    <name evidence="3" type="ORF">DES37_104212</name>
</gene>
<dbReference type="InterPro" id="IPR023347">
    <property type="entry name" value="Lysozyme_dom_sf"/>
</dbReference>
<dbReference type="GO" id="GO:0031640">
    <property type="term" value="P:killing of cells of another organism"/>
    <property type="evidence" value="ECO:0007669"/>
    <property type="project" value="UniProtKB-KW"/>
</dbReference>
<comment type="caution">
    <text evidence="3">The sequence shown here is derived from an EMBL/GenBank/DDBJ whole genome shotgun (WGS) entry which is preliminary data.</text>
</comment>
<dbReference type="AlphaFoldDB" id="A0A317Q2L4"/>
<evidence type="ECO:0000256" key="1">
    <source>
        <dbReference type="ARBA" id="ARBA00022529"/>
    </source>
</evidence>
<proteinExistence type="predicted"/>
<dbReference type="Proteomes" id="UP000246744">
    <property type="component" value="Unassembled WGS sequence"/>
</dbReference>
<dbReference type="Gene3D" id="1.10.530.40">
    <property type="match status" value="1"/>
</dbReference>
<dbReference type="OrthoDB" id="932638at2"/>
<dbReference type="GO" id="GO:0042742">
    <property type="term" value="P:defense response to bacterium"/>
    <property type="evidence" value="ECO:0007669"/>
    <property type="project" value="UniProtKB-KW"/>
</dbReference>
<keyword evidence="1" id="KW-0929">Antimicrobial</keyword>
<evidence type="ECO:0000256" key="2">
    <source>
        <dbReference type="ARBA" id="ARBA00022638"/>
    </source>
</evidence>
<accession>A0A317Q2L4</accession>
<sequence length="198" mass="22336">MEILTVKEGLLTFDKEGADYIIAVESSRQPSCMPWFSRIFHHPGNNTGVTLGRGFYMKKRSAGEIPSILRQAGIEEYKAQICALGSHLSGREADKFIEAYGILVREISHYQHVRVFELSYAEKVNYAKYLYVKFSAKIPSRISRDNIAQKIRDTFVDTLCQRNVTAGCMVVAMAKNGSIQDVITCLKNDIYQKILIAS</sequence>
<keyword evidence="4" id="KW-1185">Reference proteome</keyword>
<evidence type="ECO:0000313" key="3">
    <source>
        <dbReference type="EMBL" id="PWW10111.1"/>
    </source>
</evidence>
<organism evidence="3 4">
    <name type="scientific">Mangrovibacter plantisponsor</name>
    <dbReference type="NCBI Taxonomy" id="451513"/>
    <lineage>
        <taxon>Bacteria</taxon>
        <taxon>Pseudomonadati</taxon>
        <taxon>Pseudomonadota</taxon>
        <taxon>Gammaproteobacteria</taxon>
        <taxon>Enterobacterales</taxon>
        <taxon>Enterobacteriaceae</taxon>
        <taxon>Mangrovibacter</taxon>
    </lineage>
</organism>